<feature type="coiled-coil region" evidence="1">
    <location>
        <begin position="127"/>
        <end position="154"/>
    </location>
</feature>
<sequence>MLFLGGFLLTSISGPDPEIQQFTDRSKKKSAKKRHNTGRPEATDDGDKLRNCNIEEKGYEVSSSKYRVHLSSQSMMCLQKYLSQHGHVILMQVLQTWFDLEIGESFHLEEEEEETESPEIVKIQTSEQNISNRISHSETDLQELEEVIRQVREGPPSPSPLLLYTISNTDGNVACGRTWGAVEMLGAGFGSEVKLWSLVQNKMLNSPCPNVSKMN</sequence>
<organism evidence="3 4">
    <name type="scientific">Diploptera punctata</name>
    <name type="common">Pacific beetle cockroach</name>
    <dbReference type="NCBI Taxonomy" id="6984"/>
    <lineage>
        <taxon>Eukaryota</taxon>
        <taxon>Metazoa</taxon>
        <taxon>Ecdysozoa</taxon>
        <taxon>Arthropoda</taxon>
        <taxon>Hexapoda</taxon>
        <taxon>Insecta</taxon>
        <taxon>Pterygota</taxon>
        <taxon>Neoptera</taxon>
        <taxon>Polyneoptera</taxon>
        <taxon>Dictyoptera</taxon>
        <taxon>Blattodea</taxon>
        <taxon>Blaberoidea</taxon>
        <taxon>Blaberidae</taxon>
        <taxon>Diplopterinae</taxon>
        <taxon>Diploptera</taxon>
    </lineage>
</organism>
<feature type="region of interest" description="Disordered" evidence="2">
    <location>
        <begin position="18"/>
        <end position="49"/>
    </location>
</feature>
<gene>
    <name evidence="3" type="ORF">L9F63_018314</name>
</gene>
<dbReference type="Proteomes" id="UP001233999">
    <property type="component" value="Unassembled WGS sequence"/>
</dbReference>
<feature type="compositionally biased region" description="Basic residues" evidence="2">
    <location>
        <begin position="26"/>
        <end position="37"/>
    </location>
</feature>
<dbReference type="Gene3D" id="1.25.40.500">
    <property type="entry name" value="TFIID subunit TAF5, NTD2 domain"/>
    <property type="match status" value="1"/>
</dbReference>
<proteinExistence type="predicted"/>
<comment type="caution">
    <text evidence="3">The sequence shown here is derived from an EMBL/GenBank/DDBJ whole genome shotgun (WGS) entry which is preliminary data.</text>
</comment>
<evidence type="ECO:0000313" key="4">
    <source>
        <dbReference type="Proteomes" id="UP001233999"/>
    </source>
</evidence>
<reference evidence="3" key="2">
    <citation type="submission" date="2023-05" db="EMBL/GenBank/DDBJ databases">
        <authorList>
            <person name="Fouks B."/>
        </authorList>
    </citation>
    <scope>NUCLEOTIDE SEQUENCE</scope>
    <source>
        <strain evidence="3">Stay&amp;Tobe</strain>
        <tissue evidence="3">Testes</tissue>
    </source>
</reference>
<dbReference type="EMBL" id="JASPKZ010005690">
    <property type="protein sequence ID" value="KAJ9588316.1"/>
    <property type="molecule type" value="Genomic_DNA"/>
</dbReference>
<keyword evidence="4" id="KW-1185">Reference proteome</keyword>
<dbReference type="InterPro" id="IPR037264">
    <property type="entry name" value="TFIID_NTD2_sf"/>
</dbReference>
<accession>A0AAD7ZXP7</accession>
<evidence type="ECO:0000256" key="1">
    <source>
        <dbReference type="SAM" id="Coils"/>
    </source>
</evidence>
<dbReference type="SUPFAM" id="SSF160897">
    <property type="entry name" value="Taf5 N-terminal domain-like"/>
    <property type="match status" value="1"/>
</dbReference>
<reference evidence="3" key="1">
    <citation type="journal article" date="2023" name="IScience">
        <title>Live-bearing cockroach genome reveals convergent evolutionary mechanisms linked to viviparity in insects and beyond.</title>
        <authorList>
            <person name="Fouks B."/>
            <person name="Harrison M.C."/>
            <person name="Mikhailova A.A."/>
            <person name="Marchal E."/>
            <person name="English S."/>
            <person name="Carruthers M."/>
            <person name="Jennings E.C."/>
            <person name="Chiamaka E.L."/>
            <person name="Frigard R.A."/>
            <person name="Pippel M."/>
            <person name="Attardo G.M."/>
            <person name="Benoit J.B."/>
            <person name="Bornberg-Bauer E."/>
            <person name="Tobe S.S."/>
        </authorList>
    </citation>
    <scope>NUCLEOTIDE SEQUENCE</scope>
    <source>
        <strain evidence="3">Stay&amp;Tobe</strain>
    </source>
</reference>
<evidence type="ECO:0000313" key="3">
    <source>
        <dbReference type="EMBL" id="KAJ9588316.1"/>
    </source>
</evidence>
<name>A0AAD7ZXP7_DIPPU</name>
<protein>
    <submittedName>
        <fullName evidence="3">Uncharacterized protein</fullName>
    </submittedName>
</protein>
<keyword evidence="1" id="KW-0175">Coiled coil</keyword>
<dbReference type="AlphaFoldDB" id="A0AAD7ZXP7"/>
<evidence type="ECO:0000256" key="2">
    <source>
        <dbReference type="SAM" id="MobiDB-lite"/>
    </source>
</evidence>